<feature type="transmembrane region" description="Helical" evidence="1">
    <location>
        <begin position="252"/>
        <end position="270"/>
    </location>
</feature>
<dbReference type="Proteomes" id="UP000186895">
    <property type="component" value="Unassembled WGS sequence"/>
</dbReference>
<reference evidence="2 3" key="1">
    <citation type="submission" date="2017-01" db="EMBL/GenBank/DDBJ databases">
        <authorList>
            <person name="Mah S.A."/>
            <person name="Swanson W.J."/>
            <person name="Moy G.W."/>
            <person name="Vacquier V.D."/>
        </authorList>
    </citation>
    <scope>NUCLEOTIDE SEQUENCE [LARGE SCALE GENOMIC DNA]</scope>
    <source>
        <strain evidence="2 3">DSM 7027</strain>
    </source>
</reference>
<organism evidence="2 3">
    <name type="scientific">Marinobacterium stanieri</name>
    <dbReference type="NCBI Taxonomy" id="49186"/>
    <lineage>
        <taxon>Bacteria</taxon>
        <taxon>Pseudomonadati</taxon>
        <taxon>Pseudomonadota</taxon>
        <taxon>Gammaproteobacteria</taxon>
        <taxon>Oceanospirillales</taxon>
        <taxon>Oceanospirillaceae</taxon>
        <taxon>Marinobacterium</taxon>
    </lineage>
</organism>
<dbReference type="RefSeq" id="WP_076462697.1">
    <property type="nucleotide sequence ID" value="NZ_FTMN01000004.1"/>
</dbReference>
<dbReference type="AlphaFoldDB" id="A0A1N6S6S8"/>
<feature type="transmembrane region" description="Helical" evidence="1">
    <location>
        <begin position="181"/>
        <end position="203"/>
    </location>
</feature>
<keyword evidence="3" id="KW-1185">Reference proteome</keyword>
<dbReference type="eggNOG" id="COG0697">
    <property type="taxonomic scope" value="Bacteria"/>
</dbReference>
<evidence type="ECO:0000313" key="2">
    <source>
        <dbReference type="EMBL" id="SIQ36707.1"/>
    </source>
</evidence>
<feature type="transmembrane region" description="Helical" evidence="1">
    <location>
        <begin position="122"/>
        <end position="140"/>
    </location>
</feature>
<protein>
    <recommendedName>
        <fullName evidence="4">EamA-like transporter family protein</fullName>
    </recommendedName>
</protein>
<feature type="transmembrane region" description="Helical" evidence="1">
    <location>
        <begin position="223"/>
        <end position="240"/>
    </location>
</feature>
<dbReference type="STRING" id="49186.SAMN05421647_10458"/>
<accession>A0A1N6S6S8</accession>
<feature type="transmembrane region" description="Helical" evidence="1">
    <location>
        <begin position="276"/>
        <end position="293"/>
    </location>
</feature>
<keyword evidence="1" id="KW-1133">Transmembrane helix</keyword>
<proteinExistence type="predicted"/>
<dbReference type="SUPFAM" id="SSF103481">
    <property type="entry name" value="Multidrug resistance efflux transporter EmrE"/>
    <property type="match status" value="1"/>
</dbReference>
<evidence type="ECO:0000313" key="3">
    <source>
        <dbReference type="Proteomes" id="UP000186895"/>
    </source>
</evidence>
<evidence type="ECO:0008006" key="4">
    <source>
        <dbReference type="Google" id="ProtNLM"/>
    </source>
</evidence>
<keyword evidence="1" id="KW-0472">Membrane</keyword>
<feature type="transmembrane region" description="Helical" evidence="1">
    <location>
        <begin position="62"/>
        <end position="85"/>
    </location>
</feature>
<feature type="transmembrane region" description="Helical" evidence="1">
    <location>
        <begin position="91"/>
        <end position="110"/>
    </location>
</feature>
<feature type="transmembrane region" description="Helical" evidence="1">
    <location>
        <begin position="33"/>
        <end position="50"/>
    </location>
</feature>
<dbReference type="Gene3D" id="1.10.3730.20">
    <property type="match status" value="1"/>
</dbReference>
<name>A0A1N6S6S8_9GAMM</name>
<dbReference type="InterPro" id="IPR037185">
    <property type="entry name" value="EmrE-like"/>
</dbReference>
<sequence>MTPTAIGLILVSALLHAGWNLIGKRTAQTVRFYAWAMGLGMLVFSPLLLLTWTDISRLPADFWYLLLASGLCQTLYMTGLAKAYGRGNLNIVYPLARALPVLIVPLVVFLSYGQSQLMTQDLVGMALIMLGSLALPLSRWRDWHWRDYSTPAIRWVLLAACATAGYSVLDSAAIQLMKQQGMSAFAAGSSFVVLQAAACLLWMLPLIRWGLGESLRAVPDFGWTLLAGSFIIGTYLLILVSMSMVSEVSYVVALRQVSIPLGVLIGVFWLRESISLPRLQGLGVMLLGLVLVSL</sequence>
<gene>
    <name evidence="2" type="ORF">SAMN05421647_10458</name>
</gene>
<dbReference type="EMBL" id="FTMN01000004">
    <property type="protein sequence ID" value="SIQ36707.1"/>
    <property type="molecule type" value="Genomic_DNA"/>
</dbReference>
<evidence type="ECO:0000256" key="1">
    <source>
        <dbReference type="SAM" id="Phobius"/>
    </source>
</evidence>
<keyword evidence="1" id="KW-0812">Transmembrane</keyword>